<evidence type="ECO:0000313" key="2">
    <source>
        <dbReference type="EMBL" id="BAU17147.1"/>
    </source>
</evidence>
<feature type="signal peptide" evidence="1">
    <location>
        <begin position="1"/>
        <end position="19"/>
    </location>
</feature>
<reference evidence="2 3" key="1">
    <citation type="journal article" date="2016" name="DNA Res.">
        <title>The complete genome sequencing of Prevotella intermedia strain OMA14 and a subsequent fine-scale, intra-species genomic comparison reveal an unusual amplification of conjugative and mobile transposons and identify a novel Prevotella-lineage-specific repeat.</title>
        <authorList>
            <person name="Naito M."/>
            <person name="Ogura Y."/>
            <person name="Itoh T."/>
            <person name="Shoji M."/>
            <person name="Okamoto M."/>
            <person name="Hayashi T."/>
            <person name="Nakayama K."/>
        </authorList>
    </citation>
    <scope>NUCLEOTIDE SEQUENCE [LARGE SCALE GENOMIC DNA]</scope>
    <source>
        <strain evidence="2 3">OMA14</strain>
    </source>
</reference>
<sequence length="541" mass="60265">MKIHHYLLAATLFSLPAAAQETYENARLTGNDLNGTARYVGMGGAMEALGADISTIGSNPAGVGLFRRNTLSVSGGLLMQTNGKEFVNGKKTNTSFDQIGFVYSTRASYRSNINFGFNYSKGKNFDYILNASGRLGNGSQNHQSYLKHVLGSESYGGFDVRKKNNLYTGFVDPKSNNVSWTWSQLDYLYFNTLLPNAKKEGDFKSYLADSYVFDKANTGYIGNYDFNISGSIEDRVYLGVTFGLKDVNYESESRYAEKLSNGVGDVTVRDIRRITGTGFDLTAGIIVRPALESPFRFGAYLKTPTWYDLTTENTTRIDRNTNTGGKNDWGEVPNKYDYKMWTPWKFGVSLGHTVGNYLALGLTYEYEDHASTNTRINDGGYYDGLYDEYFETSSPDKGMNKHTEQALKGVSTLKMGAEFKPTNEFALRLGYNYVSPKYNKDAQKDPTVVSPGSSYSSATDFVNWEATNRFTFGVGYQVNKFNIDLAYQYSAQKGTFYPFSTMNFDIKDTATGKTTSYSNEAAGTKVDNNKGQILLTVGYRF</sequence>
<feature type="chain" id="PRO_5006619886" description="Hemin receptor" evidence="1">
    <location>
        <begin position="20"/>
        <end position="541"/>
    </location>
</feature>
<dbReference type="RefSeq" id="WP_096405141.1">
    <property type="nucleotide sequence ID" value="NZ_AP014597.1"/>
</dbReference>
<evidence type="ECO:0000256" key="1">
    <source>
        <dbReference type="SAM" id="SignalP"/>
    </source>
</evidence>
<dbReference type="Proteomes" id="UP000217431">
    <property type="component" value="Chromosome I"/>
</dbReference>
<dbReference type="Gene3D" id="2.40.160.60">
    <property type="entry name" value="Outer membrane protein transport protein (OMPP1/FadL/TodX)"/>
    <property type="match status" value="1"/>
</dbReference>
<proteinExistence type="predicted"/>
<evidence type="ECO:0008006" key="4">
    <source>
        <dbReference type="Google" id="ProtNLM"/>
    </source>
</evidence>
<gene>
    <name evidence="2" type="ORF">PIOMA14_I_0639</name>
</gene>
<dbReference type="STRING" id="28131.BWX40_05440"/>
<evidence type="ECO:0000313" key="3">
    <source>
        <dbReference type="Proteomes" id="UP000217431"/>
    </source>
</evidence>
<dbReference type="AlphaFoldDB" id="A0A0S3UI62"/>
<protein>
    <recommendedName>
        <fullName evidence="4">Hemin receptor</fullName>
    </recommendedName>
</protein>
<dbReference type="SUPFAM" id="SSF56935">
    <property type="entry name" value="Porins"/>
    <property type="match status" value="1"/>
</dbReference>
<accession>A0A0S3UI62</accession>
<organism evidence="2 3">
    <name type="scientific">Prevotella intermedia</name>
    <dbReference type="NCBI Taxonomy" id="28131"/>
    <lineage>
        <taxon>Bacteria</taxon>
        <taxon>Pseudomonadati</taxon>
        <taxon>Bacteroidota</taxon>
        <taxon>Bacteroidia</taxon>
        <taxon>Bacteroidales</taxon>
        <taxon>Prevotellaceae</taxon>
        <taxon>Prevotella</taxon>
    </lineage>
</organism>
<name>A0A0S3UI62_PREIN</name>
<keyword evidence="1" id="KW-0732">Signal</keyword>
<dbReference type="EMBL" id="AP014597">
    <property type="protein sequence ID" value="BAU17147.1"/>
    <property type="molecule type" value="Genomic_DNA"/>
</dbReference>